<dbReference type="HOGENOM" id="CLU_1008692_0_0_1"/>
<accession>A0A0C3S135</accession>
<dbReference type="OrthoDB" id="2803964at2759"/>
<evidence type="ECO:0000313" key="3">
    <source>
        <dbReference type="Proteomes" id="UP000053257"/>
    </source>
</evidence>
<proteinExistence type="predicted"/>
<gene>
    <name evidence="2" type="ORF">PHLGIDRAFT_122121</name>
</gene>
<keyword evidence="3" id="KW-1185">Reference proteome</keyword>
<feature type="region of interest" description="Disordered" evidence="1">
    <location>
        <begin position="1"/>
        <end position="111"/>
    </location>
</feature>
<feature type="compositionally biased region" description="Acidic residues" evidence="1">
    <location>
        <begin position="50"/>
        <end position="106"/>
    </location>
</feature>
<reference evidence="2 3" key="1">
    <citation type="journal article" date="2014" name="PLoS Genet.">
        <title>Analysis of the Phlebiopsis gigantea genome, transcriptome and secretome provides insight into its pioneer colonization strategies of wood.</title>
        <authorList>
            <person name="Hori C."/>
            <person name="Ishida T."/>
            <person name="Igarashi K."/>
            <person name="Samejima M."/>
            <person name="Suzuki H."/>
            <person name="Master E."/>
            <person name="Ferreira P."/>
            <person name="Ruiz-Duenas F.J."/>
            <person name="Held B."/>
            <person name="Canessa P."/>
            <person name="Larrondo L.F."/>
            <person name="Schmoll M."/>
            <person name="Druzhinina I.S."/>
            <person name="Kubicek C.P."/>
            <person name="Gaskell J.A."/>
            <person name="Kersten P."/>
            <person name="St John F."/>
            <person name="Glasner J."/>
            <person name="Sabat G."/>
            <person name="Splinter BonDurant S."/>
            <person name="Syed K."/>
            <person name="Yadav J."/>
            <person name="Mgbeahuruike A.C."/>
            <person name="Kovalchuk A."/>
            <person name="Asiegbu F.O."/>
            <person name="Lackner G."/>
            <person name="Hoffmeister D."/>
            <person name="Rencoret J."/>
            <person name="Gutierrez A."/>
            <person name="Sun H."/>
            <person name="Lindquist E."/>
            <person name="Barry K."/>
            <person name="Riley R."/>
            <person name="Grigoriev I.V."/>
            <person name="Henrissat B."/>
            <person name="Kues U."/>
            <person name="Berka R.M."/>
            <person name="Martinez A.T."/>
            <person name="Covert S.F."/>
            <person name="Blanchette R.A."/>
            <person name="Cullen D."/>
        </authorList>
    </citation>
    <scope>NUCLEOTIDE SEQUENCE [LARGE SCALE GENOMIC DNA]</scope>
    <source>
        <strain evidence="2 3">11061_1 CR5-6</strain>
    </source>
</reference>
<organism evidence="2 3">
    <name type="scientific">Phlebiopsis gigantea (strain 11061_1 CR5-6)</name>
    <name type="common">White-rot fungus</name>
    <name type="synonym">Peniophora gigantea</name>
    <dbReference type="NCBI Taxonomy" id="745531"/>
    <lineage>
        <taxon>Eukaryota</taxon>
        <taxon>Fungi</taxon>
        <taxon>Dikarya</taxon>
        <taxon>Basidiomycota</taxon>
        <taxon>Agaricomycotina</taxon>
        <taxon>Agaricomycetes</taxon>
        <taxon>Polyporales</taxon>
        <taxon>Phanerochaetaceae</taxon>
        <taxon>Phlebiopsis</taxon>
    </lineage>
</organism>
<dbReference type="EMBL" id="KN840650">
    <property type="protein sequence ID" value="KIP02842.1"/>
    <property type="molecule type" value="Genomic_DNA"/>
</dbReference>
<sequence length="276" mass="30416">MAHRTQNESTADAKDSGNKGEVAVTAASKRKLSLGEPQQVSKKVKKVSDADDGDEDGDDSEGEDSAGDEEDDGADDRDEGDDDENDDEDYGDDDEYEEEDLAASDDPDSKAYKIDGPGPYVFFLWADAIYGLLRMGPVDDVLYVVLKSAATDAFAPVASLSEDEDVVEAIEEHLELVKTWRIIRVKDAHKSSQAKALKKTWTKLTSESHARKESGSGAGWWYEILAQREKPKETHPGIEVRLEGTGTWWFTGIQPTDEYGNKAMSCIVDYTSQAYD</sequence>
<evidence type="ECO:0000256" key="1">
    <source>
        <dbReference type="SAM" id="MobiDB-lite"/>
    </source>
</evidence>
<protein>
    <submittedName>
        <fullName evidence="2">Uncharacterized protein</fullName>
    </submittedName>
</protein>
<dbReference type="AlphaFoldDB" id="A0A0C3S135"/>
<dbReference type="Proteomes" id="UP000053257">
    <property type="component" value="Unassembled WGS sequence"/>
</dbReference>
<name>A0A0C3S135_PHLG1</name>
<evidence type="ECO:0000313" key="2">
    <source>
        <dbReference type="EMBL" id="KIP02842.1"/>
    </source>
</evidence>